<protein>
    <submittedName>
        <fullName evidence="2">Thiamine phosphate synthase</fullName>
    </submittedName>
</protein>
<organism evidence="2 3">
    <name type="scientific">Chitinophaga silvisoli</name>
    <dbReference type="NCBI Taxonomy" id="2291814"/>
    <lineage>
        <taxon>Bacteria</taxon>
        <taxon>Pseudomonadati</taxon>
        <taxon>Bacteroidota</taxon>
        <taxon>Chitinophagia</taxon>
        <taxon>Chitinophagales</taxon>
        <taxon>Chitinophagaceae</taxon>
        <taxon>Chitinophaga</taxon>
    </lineage>
</organism>
<accession>A0A3E1P5J0</accession>
<dbReference type="Proteomes" id="UP000261174">
    <property type="component" value="Unassembled WGS sequence"/>
</dbReference>
<dbReference type="InterPro" id="IPR013785">
    <property type="entry name" value="Aldolase_TIM"/>
</dbReference>
<dbReference type="Gene3D" id="3.20.20.70">
    <property type="entry name" value="Aldolase class I"/>
    <property type="match status" value="1"/>
</dbReference>
<evidence type="ECO:0000259" key="1">
    <source>
        <dbReference type="Pfam" id="PF02581"/>
    </source>
</evidence>
<proteinExistence type="predicted"/>
<evidence type="ECO:0000313" key="3">
    <source>
        <dbReference type="Proteomes" id="UP000261174"/>
    </source>
</evidence>
<dbReference type="EMBL" id="QTJV01000002">
    <property type="protein sequence ID" value="RFM35463.1"/>
    <property type="molecule type" value="Genomic_DNA"/>
</dbReference>
<reference evidence="2 3" key="1">
    <citation type="submission" date="2018-08" db="EMBL/GenBank/DDBJ databases">
        <title>Chitinophaga sp. K20C18050901, a novel bacterium isolated from forest soil.</title>
        <authorList>
            <person name="Wang C."/>
        </authorList>
    </citation>
    <scope>NUCLEOTIDE SEQUENCE [LARGE SCALE GENOMIC DNA]</scope>
    <source>
        <strain evidence="2 3">K20C18050901</strain>
    </source>
</reference>
<dbReference type="CDD" id="cd00564">
    <property type="entry name" value="TMP_TenI"/>
    <property type="match status" value="1"/>
</dbReference>
<dbReference type="SUPFAM" id="SSF51391">
    <property type="entry name" value="Thiamin phosphate synthase"/>
    <property type="match status" value="1"/>
</dbReference>
<dbReference type="Pfam" id="PF02581">
    <property type="entry name" value="TMP-TENI"/>
    <property type="match status" value="1"/>
</dbReference>
<dbReference type="InterPro" id="IPR036206">
    <property type="entry name" value="ThiamineP_synth_sf"/>
</dbReference>
<dbReference type="GO" id="GO:0009228">
    <property type="term" value="P:thiamine biosynthetic process"/>
    <property type="evidence" value="ECO:0007669"/>
    <property type="project" value="UniProtKB-KW"/>
</dbReference>
<feature type="domain" description="Thiamine phosphate synthase/TenI" evidence="1">
    <location>
        <begin position="12"/>
        <end position="186"/>
    </location>
</feature>
<dbReference type="AlphaFoldDB" id="A0A3E1P5J0"/>
<name>A0A3E1P5J0_9BACT</name>
<comment type="caution">
    <text evidence="2">The sequence shown here is derived from an EMBL/GenBank/DDBJ whole genome shotgun (WGS) entry which is preliminary data.</text>
</comment>
<gene>
    <name evidence="2" type="ORF">DXN04_08735</name>
</gene>
<evidence type="ECO:0000313" key="2">
    <source>
        <dbReference type="EMBL" id="RFM35463.1"/>
    </source>
</evidence>
<dbReference type="InterPro" id="IPR022998">
    <property type="entry name" value="ThiamineP_synth_TenI"/>
</dbReference>
<sequence length="213" mass="23639">MNDSNTNTLIQIITHTGKINHEPTLWLQLLQEGADSILVRKPGWQEADYEMLLLAANPSCYPHLIIANHPVLCERYGLLGIHFGEAIRGSVSQEELLRYQQSGCILSTSIHSVQTLPVVSNIWSQVLLSPVFDSISKAGYMAAFDTNFRLDKDGYAGNVLALGGINQHTADKARHMRFDGIALHGALWQHPERAVRNFISIRDAWSGNSFSSS</sequence>
<keyword evidence="3" id="KW-1185">Reference proteome</keyword>